<name>A0ABV2Y0J2_9ACTN</name>
<dbReference type="Proteomes" id="UP001550603">
    <property type="component" value="Unassembled WGS sequence"/>
</dbReference>
<evidence type="ECO:0008006" key="4">
    <source>
        <dbReference type="Google" id="ProtNLM"/>
    </source>
</evidence>
<protein>
    <recommendedName>
        <fullName evidence="4">Secreted protein</fullName>
    </recommendedName>
</protein>
<dbReference type="RefSeq" id="WP_359791075.1">
    <property type="nucleotide sequence ID" value="NZ_JBEYBN010000041.1"/>
</dbReference>
<keyword evidence="1" id="KW-0732">Signal</keyword>
<comment type="caution">
    <text evidence="2">The sequence shown here is derived from an EMBL/GenBank/DDBJ whole genome shotgun (WGS) entry which is preliminary data.</text>
</comment>
<evidence type="ECO:0000313" key="2">
    <source>
        <dbReference type="EMBL" id="MEU2269772.1"/>
    </source>
</evidence>
<dbReference type="PROSITE" id="PS51257">
    <property type="entry name" value="PROKAR_LIPOPROTEIN"/>
    <property type="match status" value="1"/>
</dbReference>
<reference evidence="2 3" key="1">
    <citation type="submission" date="2024-06" db="EMBL/GenBank/DDBJ databases">
        <title>The Natural Products Discovery Center: Release of the First 8490 Sequenced Strains for Exploring Actinobacteria Biosynthetic Diversity.</title>
        <authorList>
            <person name="Kalkreuter E."/>
            <person name="Kautsar S.A."/>
            <person name="Yang D."/>
            <person name="Bader C.D."/>
            <person name="Teijaro C.N."/>
            <person name="Fluegel L."/>
            <person name="Davis C.M."/>
            <person name="Simpson J.R."/>
            <person name="Lauterbach L."/>
            <person name="Steele A.D."/>
            <person name="Gui C."/>
            <person name="Meng S."/>
            <person name="Li G."/>
            <person name="Viehrig K."/>
            <person name="Ye F."/>
            <person name="Su P."/>
            <person name="Kiefer A.F."/>
            <person name="Nichols A."/>
            <person name="Cepeda A.J."/>
            <person name="Yan W."/>
            <person name="Fan B."/>
            <person name="Jiang Y."/>
            <person name="Adhikari A."/>
            <person name="Zheng C.-J."/>
            <person name="Schuster L."/>
            <person name="Cowan T.M."/>
            <person name="Smanski M.J."/>
            <person name="Chevrette M.G."/>
            <person name="De Carvalho L.P.S."/>
            <person name="Shen B."/>
        </authorList>
    </citation>
    <scope>NUCLEOTIDE SEQUENCE [LARGE SCALE GENOMIC DNA]</scope>
    <source>
        <strain evidence="2 3">NPDC019583</strain>
    </source>
</reference>
<gene>
    <name evidence="2" type="ORF">ABZ568_25890</name>
</gene>
<organism evidence="2 3">
    <name type="scientific">Streptomyces olindensis</name>
    <dbReference type="NCBI Taxonomy" id="358823"/>
    <lineage>
        <taxon>Bacteria</taxon>
        <taxon>Bacillati</taxon>
        <taxon>Actinomycetota</taxon>
        <taxon>Actinomycetes</taxon>
        <taxon>Kitasatosporales</taxon>
        <taxon>Streptomycetaceae</taxon>
        <taxon>Streptomyces</taxon>
    </lineage>
</organism>
<evidence type="ECO:0000256" key="1">
    <source>
        <dbReference type="SAM" id="SignalP"/>
    </source>
</evidence>
<keyword evidence="3" id="KW-1185">Reference proteome</keyword>
<feature type="chain" id="PRO_5047065360" description="Secreted protein" evidence="1">
    <location>
        <begin position="28"/>
        <end position="157"/>
    </location>
</feature>
<accession>A0ABV2Y0J2</accession>
<sequence length="157" mass="16263">MRKIPALFATLTLAGLGALVPTTSAQAASAACDNAWNGAASGWLYAYKNIHCSGGVLGRDASNDENWGDGRGELRYVANQASSLVRKGTSGMAVKVYDGTNYTGASACLAKSELYVSDLTDDHLVGGGPGSGRITANDTISSHKWVWESACGGAFLR</sequence>
<proteinExistence type="predicted"/>
<dbReference type="EMBL" id="JBEYBN010000041">
    <property type="protein sequence ID" value="MEU2269772.1"/>
    <property type="molecule type" value="Genomic_DNA"/>
</dbReference>
<dbReference type="Gene3D" id="2.60.20.10">
    <property type="entry name" value="Crystallins"/>
    <property type="match status" value="1"/>
</dbReference>
<feature type="signal peptide" evidence="1">
    <location>
        <begin position="1"/>
        <end position="27"/>
    </location>
</feature>
<evidence type="ECO:0000313" key="3">
    <source>
        <dbReference type="Proteomes" id="UP001550603"/>
    </source>
</evidence>